<sequence length="850" mass="92475">MDSPEPSKINNNNNTSSSYSSLSTLNAAAESPQVQESPFLRFVNTLSPIKPVKASHATHGFLGLNSPPLVFKSPRISDHHREKQYLERPQGSNLSSGEISQSDIGDNSLGEARGDLKKLTSQQSLPEGFITDAQKEFGVKNDANNESCSPPQSVEEYLADPGEDQLFPVNPETEQSTDAVGSSLTETERVILKFDRSDGPSNRAEELLPLLEESNMVHQERQAYVENNSIVEGEKNGAELVSQEHVNLGSSSGADAFDKQYCNDSLPQDVKEFENSNEMVSTSQVNSENIPQDGSEASLKYHGFRRRCLQFDEAASIVLGSNKFHVKMNATSSNVKIVPVAGSKPPGIGLHLNSIVNAMPPSRASISGVRLSDGLQGIQSKPSISLHKVESVTRSSVPSNMDGQSFIDTRNESHETDASVVADSFISESPILKESIDLYPANTNDKRVSPTEVENTEESNHRSTSRKKKKTSADDASGPKSCNCKKSKCLKLYCDCFGAGLFCGEDCACESCGNRVEFQETVVETKHHIESRNPQAFAPKIVLCAADVPPNNMEDVNMTTPASARHKRGCNCKKSKCTKKYCECFQANVGCSTGCRCDGCMNAFGKREDFVAMEHALSKERESSIVEEGFDDTLHNKQKMVTVRTGLFRPVNHLSPVTPLLECSDQGKQAAKSRVPSASWTKSSKKSRSSLAHSESNNSQKNAPTGPSSKDNEWLDLPPYQLSNRCGIRQLSGGSLRWRGSSPITPNDSKDDESDDKLFDILEDETPDVLKEASTPIKSVKANSPIQKRVSPPQNHLLRIGSSSSVGGLKSGRKFILQSVPSFPPLTPCADSKAIRTANEDSGNSTDKVT</sequence>
<protein>
    <submittedName>
        <fullName evidence="1">Uncharacterized protein</fullName>
    </submittedName>
</protein>
<dbReference type="EMBL" id="CASHSV030000716">
    <property type="protein sequence ID" value="CAJ2674980.1"/>
    <property type="molecule type" value="Genomic_DNA"/>
</dbReference>
<reference evidence="1" key="1">
    <citation type="submission" date="2023-10" db="EMBL/GenBank/DDBJ databases">
        <authorList>
            <person name="Rodriguez Cubillos JULIANA M."/>
            <person name="De Vega J."/>
        </authorList>
    </citation>
    <scope>NUCLEOTIDE SEQUENCE</scope>
</reference>
<gene>
    <name evidence="1" type="ORF">MILVUS5_LOCUS38113</name>
</gene>
<name>A0ACB0M191_TRIPR</name>
<keyword evidence="2" id="KW-1185">Reference proteome</keyword>
<proteinExistence type="predicted"/>
<dbReference type="Proteomes" id="UP001177021">
    <property type="component" value="Unassembled WGS sequence"/>
</dbReference>
<comment type="caution">
    <text evidence="1">The sequence shown here is derived from an EMBL/GenBank/DDBJ whole genome shotgun (WGS) entry which is preliminary data.</text>
</comment>
<organism evidence="1 2">
    <name type="scientific">Trifolium pratense</name>
    <name type="common">Red clover</name>
    <dbReference type="NCBI Taxonomy" id="57577"/>
    <lineage>
        <taxon>Eukaryota</taxon>
        <taxon>Viridiplantae</taxon>
        <taxon>Streptophyta</taxon>
        <taxon>Embryophyta</taxon>
        <taxon>Tracheophyta</taxon>
        <taxon>Spermatophyta</taxon>
        <taxon>Magnoliopsida</taxon>
        <taxon>eudicotyledons</taxon>
        <taxon>Gunneridae</taxon>
        <taxon>Pentapetalae</taxon>
        <taxon>rosids</taxon>
        <taxon>fabids</taxon>
        <taxon>Fabales</taxon>
        <taxon>Fabaceae</taxon>
        <taxon>Papilionoideae</taxon>
        <taxon>50 kb inversion clade</taxon>
        <taxon>NPAAA clade</taxon>
        <taxon>Hologalegina</taxon>
        <taxon>IRL clade</taxon>
        <taxon>Trifolieae</taxon>
        <taxon>Trifolium</taxon>
    </lineage>
</organism>
<accession>A0ACB0M191</accession>
<evidence type="ECO:0000313" key="1">
    <source>
        <dbReference type="EMBL" id="CAJ2674980.1"/>
    </source>
</evidence>
<evidence type="ECO:0000313" key="2">
    <source>
        <dbReference type="Proteomes" id="UP001177021"/>
    </source>
</evidence>